<dbReference type="InterPro" id="IPR004176">
    <property type="entry name" value="Clp_R_N"/>
</dbReference>
<dbReference type="InterPro" id="IPR058680">
    <property type="entry name" value="NBD_SMAX1-like"/>
</dbReference>
<dbReference type="GO" id="GO:0005524">
    <property type="term" value="F:ATP binding"/>
    <property type="evidence" value="ECO:0007669"/>
    <property type="project" value="InterPro"/>
</dbReference>
<dbReference type="InterPro" id="IPR036628">
    <property type="entry name" value="Clp_N_dom_sf"/>
</dbReference>
<protein>
    <recommendedName>
        <fullName evidence="6">Clp R domain-containing protein</fullName>
    </recommendedName>
</protein>
<dbReference type="InterPro" id="IPR051650">
    <property type="entry name" value="SL_signaling_regulator"/>
</dbReference>
<dbReference type="PROSITE" id="PS51903">
    <property type="entry name" value="CLP_R"/>
    <property type="match status" value="1"/>
</dbReference>
<dbReference type="PANTHER" id="PTHR43572">
    <property type="entry name" value="CHAPERONE PROTEIN CLPD, CHLOROPLASTIC"/>
    <property type="match status" value="1"/>
</dbReference>
<evidence type="ECO:0000256" key="4">
    <source>
        <dbReference type="ARBA" id="ARBA00023163"/>
    </source>
</evidence>
<dbReference type="InterPro" id="IPR058954">
    <property type="entry name" value="AAA_lid_SMAX1"/>
</dbReference>
<evidence type="ECO:0000256" key="2">
    <source>
        <dbReference type="ARBA" id="ARBA00022737"/>
    </source>
</evidence>
<dbReference type="Gene3D" id="3.40.50.300">
    <property type="entry name" value="P-loop containing nucleotide triphosphate hydrolases"/>
    <property type="match status" value="1"/>
</dbReference>
<feature type="domain" description="Clp R" evidence="6">
    <location>
        <begin position="8"/>
        <end position="180"/>
    </location>
</feature>
<dbReference type="PANTHER" id="PTHR43572:SF38">
    <property type="entry name" value="PROTEIN SMAX1-LIKE 6"/>
    <property type="match status" value="1"/>
</dbReference>
<evidence type="ECO:0000259" key="6">
    <source>
        <dbReference type="PROSITE" id="PS51903"/>
    </source>
</evidence>
<dbReference type="Pfam" id="PF23569">
    <property type="entry name" value="NBD_SMAX1"/>
    <property type="match status" value="1"/>
</dbReference>
<dbReference type="Pfam" id="PF07724">
    <property type="entry name" value="AAA_2"/>
    <property type="match status" value="1"/>
</dbReference>
<keyword evidence="3" id="KW-0805">Transcription regulation</keyword>
<evidence type="ECO:0000256" key="5">
    <source>
        <dbReference type="PROSITE-ProRule" id="PRU01251"/>
    </source>
</evidence>
<evidence type="ECO:0000256" key="3">
    <source>
        <dbReference type="ARBA" id="ARBA00023015"/>
    </source>
</evidence>
<dbReference type="AlphaFoldDB" id="A0A5B6ZH04"/>
<sequence length="1109" mass="122506">MRTPVSTVRQCLTDEAARALDDAVAVARRRSHVQTTSLHAVSALLALPSSTLREACTRARSSAYPPRLQFRALELSVGVSLDRLPSSKAQEEPPISNSLMAAIKRSQANQRRHPETFHLYQQMQQNNNQTSLSCVKVELKHFILSILDDPIVSRVFGEAGFRSCDIKLAIVHPPPVSRFSRSRCPPLFLCNLTDSESSNRRSFNFPFAGVSGFENEDGNCRRIGEVFVKKKGKNPLLIGVCANDALSSFTEIVQRGKSGVLPAEIDGLSVICIEKEISEFFAKVVGSEEMMGLKFKELGDLVDRCSGPGIVVSFGELKAFVDGESIDAASYVVSQLSSLLEVHNGKLWLMGAAGSYETYMKFLAGFPSTEKDWDLHLLPITSSQPSVGGLYSKPSLMGSFVPLGGFFSTPSEFKNVLGSTNQSVTRCDLCNEKYEQEATVVLKGGSTISVSDQYSASLPSWLQMAECDTSKRVDAVKAKDDRTVLNAELLGLQRKWNDICQRLHRTQPFQPDISLARSQVPGVRDSQFAVDGKESSSKESYLHESGCASRSSFMPMDLQKISPPKQNIPISVASEAENASFQPKLPVEFSKSQQLEMGNSWPLSYPMRSLSIPPDHTSSSSVTSVTTDLGLGTLYASTVEEPSKKFQEHKDRLQYFSGSVSADLDGVSENASNQITRSSCSGAELGGQLDPRDFKSLWRALAEKVGWQDEAICTISQTISRCRTGHGRRHGSNHKGDIWLSFLGPDKVGKKKIAAALAELIFDNRETLISVDLSSEDGISHSNSIFDRQDVNSYEVKFRGKTVVDYIAEELSKKPHSVVFLENVDKADCLAQNSLSQAIRTGKFPDSHGREISINNMIVVATSGNTKVNKNILFGREHIKFSEDRILEAKGWKMQILIGCVAGNATRTSGTNVVIMQRKGTSNPVSANKRKLIDPSDSREQDKTLEIPRRAHKASKSCLDLNLPVEEMEEENDYENCDSDSTSENSEAWLEDFFDRVDENVIFKPFDFDALAKELLKEISLSFQKTVGSEALLEIDPEVMLQILAAAWLSERRRAVEDWVEQVLRRSFAEAQQRYCLTAHSVVRLVACEGHIVEERAPGVCLPARVILN</sequence>
<dbReference type="InterPro" id="IPR027417">
    <property type="entry name" value="P-loop_NTPase"/>
</dbReference>
<dbReference type="SUPFAM" id="SSF52540">
    <property type="entry name" value="P-loop containing nucleoside triphosphate hydrolases"/>
    <property type="match status" value="1"/>
</dbReference>
<comment type="similarity">
    <text evidence="1">Belongs to the ClpA/ClpB family.</text>
</comment>
<dbReference type="CDD" id="cd19499">
    <property type="entry name" value="RecA-like_ClpB_Hsp104-like"/>
    <property type="match status" value="1"/>
</dbReference>
<dbReference type="Gene3D" id="1.10.1780.10">
    <property type="entry name" value="Clp, N-terminal domain"/>
    <property type="match status" value="1"/>
</dbReference>
<dbReference type="SUPFAM" id="SSF81923">
    <property type="entry name" value="Double Clp-N motif"/>
    <property type="match status" value="1"/>
</dbReference>
<dbReference type="Pfam" id="PF26587">
    <property type="entry name" value="AAA_lid_SMAX1"/>
    <property type="match status" value="1"/>
</dbReference>
<accession>A0A5B6ZH04</accession>
<dbReference type="InterPro" id="IPR003959">
    <property type="entry name" value="ATPase_AAA_core"/>
</dbReference>
<evidence type="ECO:0000256" key="1">
    <source>
        <dbReference type="ARBA" id="ARBA00008675"/>
    </source>
</evidence>
<gene>
    <name evidence="7" type="ORF">Din_013031</name>
</gene>
<keyword evidence="4" id="KW-0804">Transcription</keyword>
<dbReference type="GO" id="GO:0016887">
    <property type="term" value="F:ATP hydrolysis activity"/>
    <property type="evidence" value="ECO:0007669"/>
    <property type="project" value="InterPro"/>
</dbReference>
<name>A0A5B6ZH04_DAVIN</name>
<dbReference type="Pfam" id="PF02861">
    <property type="entry name" value="Clp_N"/>
    <property type="match status" value="1"/>
</dbReference>
<dbReference type="EMBL" id="GHES01013031">
    <property type="protein sequence ID" value="MPA43590.1"/>
    <property type="molecule type" value="Transcribed_RNA"/>
</dbReference>
<evidence type="ECO:0000313" key="7">
    <source>
        <dbReference type="EMBL" id="MPA43590.1"/>
    </source>
</evidence>
<keyword evidence="2 5" id="KW-0677">Repeat</keyword>
<organism evidence="7">
    <name type="scientific">Davidia involucrata</name>
    <name type="common">Dove tree</name>
    <dbReference type="NCBI Taxonomy" id="16924"/>
    <lineage>
        <taxon>Eukaryota</taxon>
        <taxon>Viridiplantae</taxon>
        <taxon>Streptophyta</taxon>
        <taxon>Embryophyta</taxon>
        <taxon>Tracheophyta</taxon>
        <taxon>Spermatophyta</taxon>
        <taxon>Magnoliopsida</taxon>
        <taxon>eudicotyledons</taxon>
        <taxon>Gunneridae</taxon>
        <taxon>Pentapetalae</taxon>
        <taxon>asterids</taxon>
        <taxon>Cornales</taxon>
        <taxon>Nyssaceae</taxon>
        <taxon>Davidia</taxon>
    </lineage>
</organism>
<reference evidence="7" key="1">
    <citation type="submission" date="2019-08" db="EMBL/GenBank/DDBJ databases">
        <title>Reference gene set and small RNA set construction with multiple tissues from Davidia involucrata Baill.</title>
        <authorList>
            <person name="Yang H."/>
            <person name="Zhou C."/>
            <person name="Li G."/>
            <person name="Wang J."/>
            <person name="Gao P."/>
            <person name="Wang M."/>
            <person name="Wang R."/>
            <person name="Zhao Y."/>
        </authorList>
    </citation>
    <scope>NUCLEOTIDE SEQUENCE</scope>
    <source>
        <tissue evidence="7">Mixed with DoveR01_LX</tissue>
    </source>
</reference>
<proteinExistence type="inferred from homology"/>